<dbReference type="InterPro" id="IPR032710">
    <property type="entry name" value="NTF2-like_dom_sf"/>
</dbReference>
<keyword evidence="3" id="KW-1185">Reference proteome</keyword>
<dbReference type="Proteomes" id="UP000527616">
    <property type="component" value="Unassembled WGS sequence"/>
</dbReference>
<dbReference type="RefSeq" id="WP_179445746.1">
    <property type="nucleotide sequence ID" value="NZ_JACBZS010000001.1"/>
</dbReference>
<evidence type="ECO:0000259" key="1">
    <source>
        <dbReference type="Pfam" id="PF12680"/>
    </source>
</evidence>
<protein>
    <submittedName>
        <fullName evidence="2">Ketosteroid isomerase-like protein</fullName>
    </submittedName>
</protein>
<accession>A0A7Z0DAN7</accession>
<feature type="domain" description="SnoaL-like" evidence="1">
    <location>
        <begin position="14"/>
        <end position="112"/>
    </location>
</feature>
<dbReference type="AlphaFoldDB" id="A0A7Z0DAN7"/>
<gene>
    <name evidence="2" type="ORF">GGQ54_002553</name>
</gene>
<dbReference type="InterPro" id="IPR037401">
    <property type="entry name" value="SnoaL-like"/>
</dbReference>
<comment type="caution">
    <text evidence="2">The sequence shown here is derived from an EMBL/GenBank/DDBJ whole genome shotgun (WGS) entry which is preliminary data.</text>
</comment>
<proteinExistence type="predicted"/>
<dbReference type="SUPFAM" id="SSF54427">
    <property type="entry name" value="NTF2-like"/>
    <property type="match status" value="1"/>
</dbReference>
<evidence type="ECO:0000313" key="3">
    <source>
        <dbReference type="Proteomes" id="UP000527616"/>
    </source>
</evidence>
<organism evidence="2 3">
    <name type="scientific">Naumannella cuiyingiana</name>
    <dbReference type="NCBI Taxonomy" id="1347891"/>
    <lineage>
        <taxon>Bacteria</taxon>
        <taxon>Bacillati</taxon>
        <taxon>Actinomycetota</taxon>
        <taxon>Actinomycetes</taxon>
        <taxon>Propionibacteriales</taxon>
        <taxon>Propionibacteriaceae</taxon>
        <taxon>Naumannella</taxon>
    </lineage>
</organism>
<dbReference type="EMBL" id="JACBZS010000001">
    <property type="protein sequence ID" value="NYI71993.1"/>
    <property type="molecule type" value="Genomic_DNA"/>
</dbReference>
<dbReference type="CDD" id="cd00531">
    <property type="entry name" value="NTF2_like"/>
    <property type="match status" value="1"/>
</dbReference>
<evidence type="ECO:0000313" key="2">
    <source>
        <dbReference type="EMBL" id="NYI71993.1"/>
    </source>
</evidence>
<reference evidence="2 3" key="1">
    <citation type="submission" date="2020-07" db="EMBL/GenBank/DDBJ databases">
        <title>Sequencing the genomes of 1000 actinobacteria strains.</title>
        <authorList>
            <person name="Klenk H.-P."/>
        </authorList>
    </citation>
    <scope>NUCLEOTIDE SEQUENCE [LARGE SCALE GENOMIC DNA]</scope>
    <source>
        <strain evidence="2 3">DSM 103164</strain>
    </source>
</reference>
<dbReference type="Gene3D" id="3.10.450.50">
    <property type="match status" value="1"/>
</dbReference>
<dbReference type="GO" id="GO:0016853">
    <property type="term" value="F:isomerase activity"/>
    <property type="evidence" value="ECO:0007669"/>
    <property type="project" value="UniProtKB-KW"/>
</dbReference>
<name>A0A7Z0DAN7_9ACTN</name>
<dbReference type="Pfam" id="PF12680">
    <property type="entry name" value="SnoaL_2"/>
    <property type="match status" value="1"/>
</dbReference>
<keyword evidence="2" id="KW-0413">Isomerase</keyword>
<sequence>MSTSSGLGPSQVIARFSETFARHDPTDLRALLAPDCVLHTTGPAPAGAQVRGREACGRYWGELISDRAVRFLVEDEVAAGDVVVQQWRVLDAGGSLLQRGINVFTVVDGLISSADGYLKAGE</sequence>